<name>A0A137S564_9GAMM</name>
<evidence type="ECO:0000313" key="2">
    <source>
        <dbReference type="EMBL" id="KXO07562.1"/>
    </source>
</evidence>
<accession>A0A137S564</accession>
<evidence type="ECO:0000259" key="1">
    <source>
        <dbReference type="PROSITE" id="PS50943"/>
    </source>
</evidence>
<dbReference type="GO" id="GO:0003677">
    <property type="term" value="F:DNA binding"/>
    <property type="evidence" value="ECO:0007669"/>
    <property type="project" value="InterPro"/>
</dbReference>
<proteinExistence type="predicted"/>
<dbReference type="PROSITE" id="PS50943">
    <property type="entry name" value="HTH_CROC1"/>
    <property type="match status" value="1"/>
</dbReference>
<dbReference type="InterPro" id="IPR001387">
    <property type="entry name" value="Cro/C1-type_HTH"/>
</dbReference>
<dbReference type="AlphaFoldDB" id="A0A137S564"/>
<protein>
    <recommendedName>
        <fullName evidence="1">HTH cro/C1-type domain-containing protein</fullName>
    </recommendedName>
</protein>
<reference evidence="3" key="1">
    <citation type="submission" date="2015-12" db="EMBL/GenBank/DDBJ databases">
        <authorList>
            <person name="Lima A."/>
            <person name="Farahani Zayas N."/>
            <person name="Castro Da Silva M.A."/>
            <person name="Cabral A."/>
            <person name="Pessatti M.L."/>
        </authorList>
    </citation>
    <scope>NUCLEOTIDE SEQUENCE [LARGE SCALE GENOMIC DNA]</scope>
    <source>
        <strain evidence="3">LAMA 842</strain>
    </source>
</reference>
<organism evidence="2 3">
    <name type="scientific">Marinobacter excellens LAMA 842</name>
    <dbReference type="NCBI Taxonomy" id="1306954"/>
    <lineage>
        <taxon>Bacteria</taxon>
        <taxon>Pseudomonadati</taxon>
        <taxon>Pseudomonadota</taxon>
        <taxon>Gammaproteobacteria</taxon>
        <taxon>Pseudomonadales</taxon>
        <taxon>Marinobacteraceae</taxon>
        <taxon>Marinobacter</taxon>
    </lineage>
</organism>
<evidence type="ECO:0000313" key="3">
    <source>
        <dbReference type="Proteomes" id="UP000070282"/>
    </source>
</evidence>
<dbReference type="RefSeq" id="WP_058091251.1">
    <property type="nucleotide sequence ID" value="NZ_LOCO01000022.1"/>
</dbReference>
<gene>
    <name evidence="2" type="ORF">J122_3269</name>
</gene>
<sequence>MALDDEKTRGHVALKGFFGICREWDCTQIEMMQLLGGVSRSTLAKYETLPHVTLSQDTLERISYILGIYESLRIMYPTAERANRRVRLETSEPPFLGASALDFMAQGSMKHLMETRRYFDAKRAG</sequence>
<feature type="domain" description="HTH cro/C1-type" evidence="1">
    <location>
        <begin position="37"/>
        <end position="72"/>
    </location>
</feature>
<dbReference type="InterPro" id="IPR046847">
    <property type="entry name" value="Xre-like_HTH"/>
</dbReference>
<dbReference type="EMBL" id="LOCO01000022">
    <property type="protein sequence ID" value="KXO07562.1"/>
    <property type="molecule type" value="Genomic_DNA"/>
</dbReference>
<comment type="caution">
    <text evidence="2">The sequence shown here is derived from an EMBL/GenBank/DDBJ whole genome shotgun (WGS) entry which is preliminary data.</text>
</comment>
<dbReference type="PATRIC" id="fig|1306954.6.peg.1836"/>
<keyword evidence="3" id="KW-1185">Reference proteome</keyword>
<dbReference type="Proteomes" id="UP000070282">
    <property type="component" value="Unassembled WGS sequence"/>
</dbReference>
<dbReference type="Pfam" id="PF20432">
    <property type="entry name" value="Xre-like-HTH"/>
    <property type="match status" value="1"/>
</dbReference>